<keyword evidence="1" id="KW-0812">Transmembrane</keyword>
<feature type="transmembrane region" description="Helical" evidence="1">
    <location>
        <begin position="42"/>
        <end position="65"/>
    </location>
</feature>
<evidence type="ECO:0000313" key="2">
    <source>
        <dbReference type="EMBL" id="MBO1864957.1"/>
    </source>
</evidence>
<proteinExistence type="predicted"/>
<feature type="transmembrane region" description="Helical" evidence="1">
    <location>
        <begin position="77"/>
        <end position="97"/>
    </location>
</feature>
<name>A0A939M868_9BRAD</name>
<gene>
    <name evidence="3" type="ORF">J4G43_027930</name>
    <name evidence="2" type="ORF">J4G43_29920</name>
</gene>
<feature type="transmembrane region" description="Helical" evidence="1">
    <location>
        <begin position="12"/>
        <end position="30"/>
    </location>
</feature>
<organism evidence="2">
    <name type="scientific">Bradyrhizobium barranii subsp. barranii</name>
    <dbReference type="NCBI Taxonomy" id="2823807"/>
    <lineage>
        <taxon>Bacteria</taxon>
        <taxon>Pseudomonadati</taxon>
        <taxon>Pseudomonadota</taxon>
        <taxon>Alphaproteobacteria</taxon>
        <taxon>Hyphomicrobiales</taxon>
        <taxon>Nitrobacteraceae</taxon>
        <taxon>Bradyrhizobium</taxon>
        <taxon>Bradyrhizobium barranii</taxon>
    </lineage>
</organism>
<dbReference type="RefSeq" id="WP_208086922.1">
    <property type="nucleotide sequence ID" value="NZ_CP086136.1"/>
</dbReference>
<keyword evidence="1" id="KW-1133">Transmembrane helix</keyword>
<dbReference type="AlphaFoldDB" id="A0A939M868"/>
<dbReference type="EMBL" id="CP086136">
    <property type="protein sequence ID" value="UEM08590.1"/>
    <property type="molecule type" value="Genomic_DNA"/>
</dbReference>
<evidence type="ECO:0000256" key="1">
    <source>
        <dbReference type="SAM" id="Phobius"/>
    </source>
</evidence>
<keyword evidence="1" id="KW-0472">Membrane</keyword>
<sequence length="123" mass="13764">MMSRSLEGTFGTLFVLLVFAVFMFGLYIAREIKQNGFERMRLQAGISIFVLVTGMSIITGRIWWWLHSSPVIVGKPVLHVGAVTTILGIICVIRVFAPDHWGRNVWIGSVLFAIAIAISFSFF</sequence>
<reference evidence="3 4" key="2">
    <citation type="journal article" date="2022" name="Int. J. Syst. Evol. Microbiol.">
        <title>Strains of Bradyrhizobium barranii sp. nov. associated with legumes native to Canada are symbionts of soybeans and belong to different subspecies (subsp. barranii subsp. nov. and subsp. apii subsp. nov.) and symbiovars (sv. glycinearum and sv. septentrionale).</title>
        <authorList>
            <person name="Bromfield E.S.P."/>
            <person name="Cloutier S."/>
            <person name="Wasai-Hara S."/>
            <person name="Minamisawa K."/>
        </authorList>
    </citation>
    <scope>NUCLEOTIDE SEQUENCE [LARGE SCALE GENOMIC DNA]</scope>
    <source>
        <strain evidence="3 4">144S4</strain>
    </source>
</reference>
<dbReference type="Proteomes" id="UP000664702">
    <property type="component" value="Chromosome"/>
</dbReference>
<evidence type="ECO:0000313" key="4">
    <source>
        <dbReference type="Proteomes" id="UP000664702"/>
    </source>
</evidence>
<dbReference type="KEGG" id="bban:J4G43_027930"/>
<protein>
    <submittedName>
        <fullName evidence="2">Uncharacterized protein</fullName>
    </submittedName>
</protein>
<evidence type="ECO:0000313" key="3">
    <source>
        <dbReference type="EMBL" id="UEM08590.1"/>
    </source>
</evidence>
<reference evidence="2" key="1">
    <citation type="submission" date="2021-03" db="EMBL/GenBank/DDBJ databases">
        <title>Whole Genome Sequence of Bradyrhizobium sp. Strain 144S4.</title>
        <authorList>
            <person name="Bromfield E.S.P."/>
            <person name="Cloutier S."/>
        </authorList>
    </citation>
    <scope>NUCLEOTIDE SEQUENCE [LARGE SCALE GENOMIC DNA]</scope>
    <source>
        <strain evidence="2">144S4</strain>
    </source>
</reference>
<dbReference type="EMBL" id="JAGEMI010000001">
    <property type="protein sequence ID" value="MBO1864957.1"/>
    <property type="molecule type" value="Genomic_DNA"/>
</dbReference>
<accession>A0A939M868</accession>
<feature type="transmembrane region" description="Helical" evidence="1">
    <location>
        <begin position="104"/>
        <end position="122"/>
    </location>
</feature>